<reference evidence="3" key="1">
    <citation type="journal article" date="2020" name="mSystems">
        <title>Genome- and Community-Level Interaction Insights into Carbon Utilization and Element Cycling Functions of Hydrothermarchaeota in Hydrothermal Sediment.</title>
        <authorList>
            <person name="Zhou Z."/>
            <person name="Liu Y."/>
            <person name="Xu W."/>
            <person name="Pan J."/>
            <person name="Luo Z.H."/>
            <person name="Li M."/>
        </authorList>
    </citation>
    <scope>NUCLEOTIDE SEQUENCE [LARGE SCALE GENOMIC DNA]</scope>
    <source>
        <strain evidence="3">SpSt-381</strain>
    </source>
</reference>
<dbReference type="InterPro" id="IPR005362">
    <property type="entry name" value="UPF0164"/>
</dbReference>
<dbReference type="Pfam" id="PF03687">
    <property type="entry name" value="UPF0164"/>
    <property type="match status" value="1"/>
</dbReference>
<protein>
    <submittedName>
        <fullName evidence="3">PorV/PorQ family protein</fullName>
    </submittedName>
</protein>
<dbReference type="AlphaFoldDB" id="A0A832I3F7"/>
<keyword evidence="2" id="KW-0732">Signal</keyword>
<evidence type="ECO:0000256" key="2">
    <source>
        <dbReference type="SAM" id="SignalP"/>
    </source>
</evidence>
<dbReference type="SUPFAM" id="SSF56935">
    <property type="entry name" value="Porins"/>
    <property type="match status" value="1"/>
</dbReference>
<name>A0A832I3F7_UNCEI</name>
<dbReference type="Gene3D" id="2.40.160.60">
    <property type="entry name" value="Outer membrane protein transport protein (OMPP1/FadL/TodX)"/>
    <property type="match status" value="1"/>
</dbReference>
<comment type="caution">
    <text evidence="3">The sequence shown here is derived from an EMBL/GenBank/DDBJ whole genome shotgun (WGS) entry which is preliminary data.</text>
</comment>
<dbReference type="EMBL" id="DSQF01000022">
    <property type="protein sequence ID" value="HGZ44041.1"/>
    <property type="molecule type" value="Genomic_DNA"/>
</dbReference>
<dbReference type="InterPro" id="IPR006311">
    <property type="entry name" value="TAT_signal"/>
</dbReference>
<dbReference type="PROSITE" id="PS51318">
    <property type="entry name" value="TAT"/>
    <property type="match status" value="1"/>
</dbReference>
<feature type="chain" id="PRO_5033041069" evidence="2">
    <location>
        <begin position="28"/>
        <end position="335"/>
    </location>
</feature>
<feature type="signal peptide" evidence="2">
    <location>
        <begin position="1"/>
        <end position="27"/>
    </location>
</feature>
<comment type="similarity">
    <text evidence="1">Belongs to the UPF0164 family.</text>
</comment>
<evidence type="ECO:0000256" key="1">
    <source>
        <dbReference type="ARBA" id="ARBA00005846"/>
    </source>
</evidence>
<evidence type="ECO:0000313" key="3">
    <source>
        <dbReference type="EMBL" id="HGZ44041.1"/>
    </source>
</evidence>
<organism evidence="3">
    <name type="scientific">Eiseniibacteriota bacterium</name>
    <dbReference type="NCBI Taxonomy" id="2212470"/>
    <lineage>
        <taxon>Bacteria</taxon>
        <taxon>Candidatus Eiseniibacteriota</taxon>
    </lineage>
</organism>
<gene>
    <name evidence="3" type="ORF">ENR23_11595</name>
</gene>
<dbReference type="NCBIfam" id="NF033709">
    <property type="entry name" value="PorV_fam"/>
    <property type="match status" value="1"/>
</dbReference>
<sequence length="335" mass="35318">MTSSPRTLLGAALAAFALALAAAPASAQFSLGDQRAGTSSGSFLKIGVGARATGIGESFVAVANDPSAIHWNPAGLASLQRKELAFSHVEWPGDIQVEHVTYVLPVTRLGGSLAFQLGALSTEIEETTEFAPYGTGRTFAYSDLVAGAAYARRWTDKLLVGAGLKFMREDLGSDVGGPTTNAVLLDVGGIYYLGLGSVRVGVALSNFSAELTPSGTFVSPYTGERRSYDGFDPPLMFRYGVAFEPLENASQRLTTALEFDLPADNAQVAKAGLEWLWSRRLALRGGYNFNADALKLSAGAGLFVQLGNTLATVDYAWTAAGPLGDVQRVSLGFRF</sequence>
<accession>A0A832I3F7</accession>
<proteinExistence type="inferred from homology"/>